<evidence type="ECO:0000313" key="2">
    <source>
        <dbReference type="EMBL" id="MDO2576432.1"/>
    </source>
</evidence>
<protein>
    <submittedName>
        <fullName evidence="2">DUF4760 domain-containing protein</fullName>
    </submittedName>
</protein>
<dbReference type="Proteomes" id="UP001173661">
    <property type="component" value="Unassembled WGS sequence"/>
</dbReference>
<organism evidence="2 3">
    <name type="scientific">Escherichia coli</name>
    <dbReference type="NCBI Taxonomy" id="562"/>
    <lineage>
        <taxon>Bacteria</taxon>
        <taxon>Pseudomonadati</taxon>
        <taxon>Pseudomonadota</taxon>
        <taxon>Gammaproteobacteria</taxon>
        <taxon>Enterobacterales</taxon>
        <taxon>Enterobacteriaceae</taxon>
        <taxon>Escherichia</taxon>
    </lineage>
</organism>
<evidence type="ECO:0000313" key="3">
    <source>
        <dbReference type="Proteomes" id="UP001173661"/>
    </source>
</evidence>
<accession>A0AAW7UZ74</accession>
<feature type="transmembrane region" description="Helical" evidence="1">
    <location>
        <begin position="45"/>
        <end position="62"/>
    </location>
</feature>
<feature type="transmembrane region" description="Helical" evidence="1">
    <location>
        <begin position="12"/>
        <end position="30"/>
    </location>
</feature>
<proteinExistence type="predicted"/>
<keyword evidence="1" id="KW-0812">Transmembrane</keyword>
<dbReference type="RefSeq" id="WP_032192786.1">
    <property type="nucleotide sequence ID" value="NZ_AP023222.2"/>
</dbReference>
<gene>
    <name evidence="2" type="ORF">Q2V20_20165</name>
</gene>
<dbReference type="EMBL" id="JAUKXU010000021">
    <property type="protein sequence ID" value="MDO2576432.1"/>
    <property type="molecule type" value="Genomic_DNA"/>
</dbReference>
<reference evidence="2" key="1">
    <citation type="submission" date="2023-07" db="EMBL/GenBank/DDBJ databases">
        <title>High risk of intestinal colonization with ESBL-producing Escherichia coli among soldiers of military contingents in specific geographic regions.</title>
        <authorList>
            <person name="Literacka E."/>
        </authorList>
    </citation>
    <scope>NUCLEOTIDE SEQUENCE</scope>
    <source>
        <strain evidence="2">66</strain>
    </source>
</reference>
<evidence type="ECO:0000256" key="1">
    <source>
        <dbReference type="SAM" id="Phobius"/>
    </source>
</evidence>
<feature type="transmembrane region" description="Helical" evidence="1">
    <location>
        <begin position="104"/>
        <end position="121"/>
    </location>
</feature>
<dbReference type="InterPro" id="IPR031876">
    <property type="entry name" value="DUF4760"/>
</dbReference>
<comment type="caution">
    <text evidence="2">The sequence shown here is derived from an EMBL/GenBank/DDBJ whole genome shotgun (WGS) entry which is preliminary data.</text>
</comment>
<dbReference type="Pfam" id="PF15956">
    <property type="entry name" value="DUF4760"/>
    <property type="match status" value="1"/>
</dbReference>
<keyword evidence="1" id="KW-1133">Transmembrane helix</keyword>
<feature type="transmembrane region" description="Helical" evidence="1">
    <location>
        <begin position="74"/>
        <end position="98"/>
    </location>
</feature>
<name>A0AAW7UZ74_ECOLX</name>
<keyword evidence="1" id="KW-0472">Membrane</keyword>
<dbReference type="AlphaFoldDB" id="A0AAW7UZ74"/>
<sequence length="297" mass="33957">MHSLQKYIKHKYTHLTFFLSLLFFMIFESREDIIKKTLSFSLDEVLPFLMFAFFSAFISITIKEKIAKKYPETNDGITIIALIFGVTLYSVFILYYLYGDVYQSTIALLISSVLLGSGWWVQATVSKVAARKSHTLNTLMNQRNSELFHKKVSSVANTFGLRKTINEIIAKQRLIPNDKDLKNKKVHDKYISAGNDMFFVLNYYEFICSGIINGDFDEDSMRECLGQIVPGLEVRAFHFIRIAREISGSSCFCNFVAVSDKWSTNGGSLILRHEKGEPVINNLTHCFEETACYNTTS</sequence>